<keyword evidence="2" id="KW-1185">Reference proteome</keyword>
<dbReference type="RefSeq" id="WP_091563813.1">
    <property type="nucleotide sequence ID" value="NZ_BNAC01000006.1"/>
</dbReference>
<name>A0A1I1UIK2_9ACTN</name>
<evidence type="ECO:0000313" key="2">
    <source>
        <dbReference type="Proteomes" id="UP000199022"/>
    </source>
</evidence>
<organism evidence="1 2">
    <name type="scientific">Klenkia taihuensis</name>
    <dbReference type="NCBI Taxonomy" id="1225127"/>
    <lineage>
        <taxon>Bacteria</taxon>
        <taxon>Bacillati</taxon>
        <taxon>Actinomycetota</taxon>
        <taxon>Actinomycetes</taxon>
        <taxon>Geodermatophilales</taxon>
        <taxon>Geodermatophilaceae</taxon>
        <taxon>Klenkia</taxon>
    </lineage>
</organism>
<reference evidence="2" key="1">
    <citation type="submission" date="2016-10" db="EMBL/GenBank/DDBJ databases">
        <authorList>
            <person name="Varghese N."/>
            <person name="Submissions S."/>
        </authorList>
    </citation>
    <scope>NUCLEOTIDE SEQUENCE [LARGE SCALE GENOMIC DNA]</scope>
    <source>
        <strain evidence="2">DSM 45962</strain>
    </source>
</reference>
<sequence>MKTMTCAQLGGPCDHPHRGEDANAVINAQDQHLKEREAAGDATHQEARDAMKARWRHPKKSMDWYRGAQRAFAELPEDRG</sequence>
<gene>
    <name evidence="1" type="ORF">SAMN05661030_4024</name>
</gene>
<proteinExistence type="predicted"/>
<evidence type="ECO:0008006" key="3">
    <source>
        <dbReference type="Google" id="ProtNLM"/>
    </source>
</evidence>
<dbReference type="EMBL" id="FOMD01000006">
    <property type="protein sequence ID" value="SFD70661.1"/>
    <property type="molecule type" value="Genomic_DNA"/>
</dbReference>
<dbReference type="OrthoDB" id="1450972at2"/>
<dbReference type="Proteomes" id="UP000199022">
    <property type="component" value="Unassembled WGS sequence"/>
</dbReference>
<accession>A0A1I1UIK2</accession>
<evidence type="ECO:0000313" key="1">
    <source>
        <dbReference type="EMBL" id="SFD70661.1"/>
    </source>
</evidence>
<protein>
    <recommendedName>
        <fullName evidence="3">DUF1059 domain-containing protein</fullName>
    </recommendedName>
</protein>
<dbReference type="AlphaFoldDB" id="A0A1I1UIK2"/>
<dbReference type="STRING" id="1225127.SAMN05661030_4024"/>